<dbReference type="GO" id="GO:0006351">
    <property type="term" value="P:DNA-templated transcription"/>
    <property type="evidence" value="ECO:0007669"/>
    <property type="project" value="InterPro"/>
</dbReference>
<keyword evidence="5" id="KW-0539">Nucleus</keyword>
<evidence type="ECO:0000313" key="7">
    <source>
        <dbReference type="EMBL" id="KAJ4004754.1"/>
    </source>
</evidence>
<evidence type="ECO:0000256" key="3">
    <source>
        <dbReference type="ARBA" id="ARBA00023125"/>
    </source>
</evidence>
<keyword evidence="8" id="KW-1185">Reference proteome</keyword>
<evidence type="ECO:0000259" key="6">
    <source>
        <dbReference type="SMART" id="SM00906"/>
    </source>
</evidence>
<organism evidence="7 8">
    <name type="scientific">Fusarium irregulare</name>
    <dbReference type="NCBI Taxonomy" id="2494466"/>
    <lineage>
        <taxon>Eukaryota</taxon>
        <taxon>Fungi</taxon>
        <taxon>Dikarya</taxon>
        <taxon>Ascomycota</taxon>
        <taxon>Pezizomycotina</taxon>
        <taxon>Sordariomycetes</taxon>
        <taxon>Hypocreomycetidae</taxon>
        <taxon>Hypocreales</taxon>
        <taxon>Nectriaceae</taxon>
        <taxon>Fusarium</taxon>
        <taxon>Fusarium incarnatum-equiseti species complex</taxon>
    </lineage>
</organism>
<dbReference type="GO" id="GO:0005634">
    <property type="term" value="C:nucleus"/>
    <property type="evidence" value="ECO:0007669"/>
    <property type="project" value="UniProtKB-SubCell"/>
</dbReference>
<protein>
    <recommendedName>
        <fullName evidence="6">Xylanolytic transcriptional activator regulatory domain-containing protein</fullName>
    </recommendedName>
</protein>
<dbReference type="GO" id="GO:0003677">
    <property type="term" value="F:DNA binding"/>
    <property type="evidence" value="ECO:0007669"/>
    <property type="project" value="UniProtKB-KW"/>
</dbReference>
<dbReference type="Proteomes" id="UP001152130">
    <property type="component" value="Unassembled WGS sequence"/>
</dbReference>
<dbReference type="PANTHER" id="PTHR46910">
    <property type="entry name" value="TRANSCRIPTION FACTOR PDR1"/>
    <property type="match status" value="1"/>
</dbReference>
<reference evidence="7" key="1">
    <citation type="submission" date="2022-10" db="EMBL/GenBank/DDBJ databases">
        <title>Fusarium specimens isolated from Avocado Roots.</title>
        <authorList>
            <person name="Stajich J."/>
            <person name="Roper C."/>
            <person name="Heimlech-Rivalta G."/>
        </authorList>
    </citation>
    <scope>NUCLEOTIDE SEQUENCE</scope>
    <source>
        <strain evidence="7">CF00143</strain>
    </source>
</reference>
<dbReference type="SMART" id="SM00906">
    <property type="entry name" value="Fungal_trans"/>
    <property type="match status" value="1"/>
</dbReference>
<evidence type="ECO:0000256" key="4">
    <source>
        <dbReference type="ARBA" id="ARBA00023163"/>
    </source>
</evidence>
<dbReference type="EMBL" id="JAPDHF010000023">
    <property type="protein sequence ID" value="KAJ4004754.1"/>
    <property type="molecule type" value="Genomic_DNA"/>
</dbReference>
<dbReference type="PANTHER" id="PTHR46910:SF37">
    <property type="entry name" value="ZN(II)2CYS6 TRANSCRIPTION FACTOR (EUROFUNG)"/>
    <property type="match status" value="1"/>
</dbReference>
<dbReference type="CDD" id="cd12148">
    <property type="entry name" value="fungal_TF_MHR"/>
    <property type="match status" value="1"/>
</dbReference>
<gene>
    <name evidence="7" type="ORF">NW766_011488</name>
</gene>
<evidence type="ECO:0000256" key="5">
    <source>
        <dbReference type="ARBA" id="ARBA00023242"/>
    </source>
</evidence>
<dbReference type="InterPro" id="IPR050987">
    <property type="entry name" value="AtrR-like"/>
</dbReference>
<feature type="domain" description="Xylanolytic transcriptional activator regulatory" evidence="6">
    <location>
        <begin position="202"/>
        <end position="276"/>
    </location>
</feature>
<sequence length="560" mass="64062">MSRLNPRDSSKDLQIANLECRLESVEAGMWRNSQVEPISVDNELVNEDIAEQSLAVPTGAVLPATPRPLKAEPMAETVVPQPEERFPLPHKGLISHYKVYYFDILNSGMPIFDHQPYMYGDLAPGRDKDDEIYWAATNAVVALAMRHKPGKSTATEKLESTCIKNIESVLGTIMSREPELLTVQVILCLAWYYMATEDFRPASPLIGAAVKMAYSLKLHLYTKNKFQRFGTDQWERVFWITYILDRDLSLLTHEPYLIHDDHIGIDIKDMSTSRDLGNVGHSHNEIEVLRRRAELATIKGKLYELVYSVKASNFTPGKKQAAEERVFRMLANWKKYIDEPSHPDSVWNSTRMGQARHKHESILHLDYYHCLFSVVKASIHNDEWRRKLTLFSETYNRGDDTRFITMTSPLLPCNWAELIEAARFCHSEVLTFIPEGDDALRCISMPTFEGCLTVLSAHIISLPERDLTEPTLDSPCVNEKQRCEYDEVDHDESRISDCERIVGGRIRRTDNPSVLSDLKLCKELLRTADKTLSRFWEKAPKSFWDAREDGLNEGAETPSP</sequence>
<keyword evidence="3" id="KW-0238">DNA-binding</keyword>
<proteinExistence type="predicted"/>
<name>A0A9W8PF52_9HYPO</name>
<dbReference type="GO" id="GO:0008270">
    <property type="term" value="F:zinc ion binding"/>
    <property type="evidence" value="ECO:0007669"/>
    <property type="project" value="InterPro"/>
</dbReference>
<comment type="caution">
    <text evidence="7">The sequence shown here is derived from an EMBL/GenBank/DDBJ whole genome shotgun (WGS) entry which is preliminary data.</text>
</comment>
<evidence type="ECO:0000313" key="8">
    <source>
        <dbReference type="Proteomes" id="UP001152130"/>
    </source>
</evidence>
<evidence type="ECO:0000256" key="1">
    <source>
        <dbReference type="ARBA" id="ARBA00004123"/>
    </source>
</evidence>
<keyword evidence="4" id="KW-0804">Transcription</keyword>
<dbReference type="Pfam" id="PF04082">
    <property type="entry name" value="Fungal_trans"/>
    <property type="match status" value="1"/>
</dbReference>
<evidence type="ECO:0000256" key="2">
    <source>
        <dbReference type="ARBA" id="ARBA00023015"/>
    </source>
</evidence>
<keyword evidence="2" id="KW-0805">Transcription regulation</keyword>
<dbReference type="InterPro" id="IPR007219">
    <property type="entry name" value="XnlR_reg_dom"/>
</dbReference>
<comment type="subcellular location">
    <subcellularLocation>
        <location evidence="1">Nucleus</location>
    </subcellularLocation>
</comment>
<dbReference type="OrthoDB" id="271595at2759"/>
<dbReference type="AlphaFoldDB" id="A0A9W8PF52"/>
<dbReference type="GO" id="GO:0003700">
    <property type="term" value="F:DNA-binding transcription factor activity"/>
    <property type="evidence" value="ECO:0007669"/>
    <property type="project" value="InterPro"/>
</dbReference>
<accession>A0A9W8PF52</accession>